<evidence type="ECO:0000313" key="1">
    <source>
        <dbReference type="Proteomes" id="UP001652625"/>
    </source>
</evidence>
<protein>
    <submittedName>
        <fullName evidence="2">Uncharacterized protein LOC136084592</fullName>
    </submittedName>
</protein>
<organism evidence="1 2">
    <name type="scientific">Hydra vulgaris</name>
    <name type="common">Hydra</name>
    <name type="synonym">Hydra attenuata</name>
    <dbReference type="NCBI Taxonomy" id="6087"/>
    <lineage>
        <taxon>Eukaryota</taxon>
        <taxon>Metazoa</taxon>
        <taxon>Cnidaria</taxon>
        <taxon>Hydrozoa</taxon>
        <taxon>Hydroidolina</taxon>
        <taxon>Anthoathecata</taxon>
        <taxon>Aplanulata</taxon>
        <taxon>Hydridae</taxon>
        <taxon>Hydra</taxon>
    </lineage>
</organism>
<proteinExistence type="predicted"/>
<keyword evidence="1" id="KW-1185">Reference proteome</keyword>
<sequence>MNEVAIQFDDYCNKEIIDCIFFDGRKDLTKVFLTVDGSDRQYPAKVKEEHYTICSGDGKHLFHFTPAKEAKKNHTEIIADKIIEYTAIRNINVHLKAIGGDSTNVNTGCDRGVMHFMELKLGRKLNWIVCASYTNELPLKRLIKLLDGESKSGKKWSGPIGSLLDEATNFEINPFFSKVETGEPLINLSNDVVKDLSTDQYYGFQIVNAICSGHVPQQLGLLEIGLVNMARWLTTANRICRIWVSSWSSRRCSPKTS</sequence>
<gene>
    <name evidence="2" type="primary">LOC136084592</name>
</gene>
<evidence type="ECO:0000313" key="2">
    <source>
        <dbReference type="RefSeq" id="XP_065660888.1"/>
    </source>
</evidence>
<name>A0ABM4CGP4_HYDVU</name>
<dbReference type="PANTHER" id="PTHR46409">
    <property type="entry name" value="HTH PSQ-TYPE DOMAIN-CONTAINING PROTEIN"/>
    <property type="match status" value="1"/>
</dbReference>
<dbReference type="Proteomes" id="UP001652625">
    <property type="component" value="Chromosome 09"/>
</dbReference>
<dbReference type="GeneID" id="136084592"/>
<accession>A0ABM4CGP4</accession>
<reference evidence="2" key="1">
    <citation type="submission" date="2025-08" db="UniProtKB">
        <authorList>
            <consortium name="RefSeq"/>
        </authorList>
    </citation>
    <scope>IDENTIFICATION</scope>
</reference>
<dbReference type="RefSeq" id="XP_065660888.1">
    <property type="nucleotide sequence ID" value="XM_065804816.1"/>
</dbReference>
<dbReference type="PANTHER" id="PTHR46409:SF1">
    <property type="entry name" value="HTH PSQ-TYPE DOMAIN-CONTAINING PROTEIN"/>
    <property type="match status" value="1"/>
</dbReference>